<comment type="pathway">
    <text evidence="11">Carbohydrate degradation; glycolysis; pyruvate from D-glyceraldehyde 3-phosphate: step 2/5.</text>
</comment>
<dbReference type="CDD" id="cd00318">
    <property type="entry name" value="Phosphoglycerate_kinase"/>
    <property type="match status" value="1"/>
</dbReference>
<dbReference type="HOGENOM" id="CLU_025427_0_2_10"/>
<keyword evidence="7 11" id="KW-0808">Transferase</keyword>
<keyword evidence="10 11" id="KW-0067">ATP-binding</keyword>
<dbReference type="STRING" id="945713.IALB_1271"/>
<dbReference type="SUPFAM" id="SSF53748">
    <property type="entry name" value="Phosphoglycerate kinase"/>
    <property type="match status" value="1"/>
</dbReference>
<dbReference type="Proteomes" id="UP000007394">
    <property type="component" value="Chromosome"/>
</dbReference>
<evidence type="ECO:0000256" key="9">
    <source>
        <dbReference type="ARBA" id="ARBA00022777"/>
    </source>
</evidence>
<evidence type="ECO:0000256" key="2">
    <source>
        <dbReference type="ARBA" id="ARBA00004496"/>
    </source>
</evidence>
<feature type="binding site" evidence="11">
    <location>
        <position position="294"/>
    </location>
    <ligand>
        <name>ATP</name>
        <dbReference type="ChEBI" id="CHEBI:30616"/>
    </ligand>
</feature>
<dbReference type="UniPathway" id="UPA00109">
    <property type="reaction ID" value="UER00185"/>
</dbReference>
<dbReference type="GO" id="GO:0005524">
    <property type="term" value="F:ATP binding"/>
    <property type="evidence" value="ECO:0007669"/>
    <property type="project" value="UniProtKB-KW"/>
</dbReference>
<accession>I0AJ24</accession>
<dbReference type="InterPro" id="IPR001576">
    <property type="entry name" value="Phosphoglycerate_kinase"/>
</dbReference>
<comment type="similarity">
    <text evidence="3 11 14">Belongs to the phosphoglycerate kinase family.</text>
</comment>
<evidence type="ECO:0000256" key="10">
    <source>
        <dbReference type="ARBA" id="ARBA00022840"/>
    </source>
</evidence>
<evidence type="ECO:0000256" key="7">
    <source>
        <dbReference type="ARBA" id="ARBA00022679"/>
    </source>
</evidence>
<dbReference type="PANTHER" id="PTHR11406:SF23">
    <property type="entry name" value="PHOSPHOGLYCERATE KINASE 1, CHLOROPLASTIC-RELATED"/>
    <property type="match status" value="1"/>
</dbReference>
<organism evidence="15 16">
    <name type="scientific">Ignavibacterium album (strain DSM 19864 / JCM 16511 / NBRC 101810 / Mat9-16)</name>
    <dbReference type="NCBI Taxonomy" id="945713"/>
    <lineage>
        <taxon>Bacteria</taxon>
        <taxon>Pseudomonadati</taxon>
        <taxon>Ignavibacteriota</taxon>
        <taxon>Ignavibacteria</taxon>
        <taxon>Ignavibacteriales</taxon>
        <taxon>Ignavibacteriaceae</taxon>
        <taxon>Ignavibacterium</taxon>
    </lineage>
</organism>
<keyword evidence="16" id="KW-1185">Reference proteome</keyword>
<evidence type="ECO:0000256" key="1">
    <source>
        <dbReference type="ARBA" id="ARBA00000642"/>
    </source>
</evidence>
<dbReference type="InterPro" id="IPR036043">
    <property type="entry name" value="Phosphoglycerate_kinase_sf"/>
</dbReference>
<dbReference type="InterPro" id="IPR015824">
    <property type="entry name" value="Phosphoglycerate_kinase_N"/>
</dbReference>
<keyword evidence="8 11" id="KW-0547">Nucleotide-binding</keyword>
<evidence type="ECO:0000256" key="11">
    <source>
        <dbReference type="HAMAP-Rule" id="MF_00145"/>
    </source>
</evidence>
<keyword evidence="9 11" id="KW-0418">Kinase</keyword>
<name>I0AJ24_IGNAJ</name>
<comment type="catalytic activity">
    <reaction evidence="1 11 14">
        <text>(2R)-3-phosphoglycerate + ATP = (2R)-3-phospho-glyceroyl phosphate + ADP</text>
        <dbReference type="Rhea" id="RHEA:14801"/>
        <dbReference type="ChEBI" id="CHEBI:30616"/>
        <dbReference type="ChEBI" id="CHEBI:57604"/>
        <dbReference type="ChEBI" id="CHEBI:58272"/>
        <dbReference type="ChEBI" id="CHEBI:456216"/>
        <dbReference type="EC" id="2.7.2.3"/>
    </reaction>
</comment>
<dbReference type="OrthoDB" id="9808460at2"/>
<evidence type="ECO:0000256" key="8">
    <source>
        <dbReference type="ARBA" id="ARBA00022741"/>
    </source>
</evidence>
<dbReference type="AlphaFoldDB" id="I0AJ24"/>
<dbReference type="eggNOG" id="COG0126">
    <property type="taxonomic scope" value="Bacteria"/>
</dbReference>
<feature type="binding site" evidence="11 12">
    <location>
        <begin position="21"/>
        <end position="23"/>
    </location>
    <ligand>
        <name>substrate</name>
    </ligand>
</feature>
<feature type="binding site" evidence="11">
    <location>
        <position position="119"/>
    </location>
    <ligand>
        <name>substrate</name>
    </ligand>
</feature>
<feature type="binding site" evidence="11 13">
    <location>
        <position position="203"/>
    </location>
    <ligand>
        <name>ATP</name>
        <dbReference type="ChEBI" id="CHEBI:30616"/>
    </ligand>
</feature>
<dbReference type="PANTHER" id="PTHR11406">
    <property type="entry name" value="PHOSPHOGLYCERATE KINASE"/>
    <property type="match status" value="1"/>
</dbReference>
<dbReference type="HAMAP" id="MF_00145">
    <property type="entry name" value="Phosphoglyc_kinase"/>
    <property type="match status" value="1"/>
</dbReference>
<feature type="binding site" evidence="11 13">
    <location>
        <position position="325"/>
    </location>
    <ligand>
        <name>ATP</name>
        <dbReference type="ChEBI" id="CHEBI:30616"/>
    </ligand>
</feature>
<evidence type="ECO:0000256" key="4">
    <source>
        <dbReference type="ARBA" id="ARBA00011245"/>
    </source>
</evidence>
<evidence type="ECO:0000256" key="12">
    <source>
        <dbReference type="PIRSR" id="PIRSR000724-1"/>
    </source>
</evidence>
<evidence type="ECO:0000256" key="3">
    <source>
        <dbReference type="ARBA" id="ARBA00008982"/>
    </source>
</evidence>
<keyword evidence="11" id="KW-0324">Glycolysis</keyword>
<protein>
    <recommendedName>
        <fullName evidence="5 11">Phosphoglycerate kinase</fullName>
        <ecNumber evidence="5 11">2.7.2.3</ecNumber>
    </recommendedName>
</protein>
<dbReference type="GO" id="GO:0006094">
    <property type="term" value="P:gluconeogenesis"/>
    <property type="evidence" value="ECO:0007669"/>
    <property type="project" value="TreeGrafter"/>
</dbReference>
<dbReference type="PROSITE" id="PS00111">
    <property type="entry name" value="PGLYCERATE_KINASE"/>
    <property type="match status" value="1"/>
</dbReference>
<dbReference type="PATRIC" id="fig|945713.3.peg.1268"/>
<sequence length="399" mass="42681">MNKLTIDKVELKGKRVLVRVDFNVPLDENLNITDDTRIVESLPTIKKIISEGGKAILMSHLGRPKGGPNPKYSLKPTAKRLSELLGKEVKLAPDCVGDEVKAMVSQMKDGDVLILENVRFHPEEEKNVPEFAKKLAELGDVYINDAFGSAHRAHASTEGVTKFIKVCAAGYLMQKELEYLGAAVSNPKRPYVAILGGAKISGKIDVINNLLDKVDTLIIGGGMAFTFFKAQGKEIGKSLLEEEKIELAKEVLQKVKSTGVKFLLPIDVVVASEFNNDSPAEVVSVDSIPSDKMGLDIGPETIKLFKEEILKAKTVVWNGPMGVFEFDNFAKGTFAIAQALVEATSNGVITVIGGGDSAAAIAKAGLKDKVSHVSTGGGASLEFLEGKILPGVAALNDAN</sequence>
<dbReference type="EMBL" id="CP003418">
    <property type="protein sequence ID" value="AFH48981.1"/>
    <property type="molecule type" value="Genomic_DNA"/>
</dbReference>
<evidence type="ECO:0000256" key="13">
    <source>
        <dbReference type="PIRSR" id="PIRSR000724-2"/>
    </source>
</evidence>
<feature type="binding site" evidence="12">
    <location>
        <position position="119"/>
    </location>
    <ligand>
        <name>(2R)-3-phosphoglycerate</name>
        <dbReference type="ChEBI" id="CHEBI:58272"/>
    </ligand>
</feature>
<dbReference type="Pfam" id="PF00162">
    <property type="entry name" value="PGK"/>
    <property type="match status" value="1"/>
</dbReference>
<dbReference type="EC" id="2.7.2.3" evidence="5 11"/>
<dbReference type="FunFam" id="3.40.50.1260:FF:000002">
    <property type="entry name" value="Phosphoglycerate kinase"/>
    <property type="match status" value="1"/>
</dbReference>
<feature type="binding site" evidence="11">
    <location>
        <position position="152"/>
    </location>
    <ligand>
        <name>substrate</name>
    </ligand>
</feature>
<feature type="binding site" evidence="12">
    <location>
        <position position="37"/>
    </location>
    <ligand>
        <name>(2R)-3-phosphoglycerate</name>
        <dbReference type="ChEBI" id="CHEBI:58272"/>
    </ligand>
</feature>
<dbReference type="FunFam" id="3.40.50.1260:FF:000007">
    <property type="entry name" value="Phosphoglycerate kinase"/>
    <property type="match status" value="1"/>
</dbReference>
<dbReference type="GO" id="GO:0043531">
    <property type="term" value="F:ADP binding"/>
    <property type="evidence" value="ECO:0007669"/>
    <property type="project" value="TreeGrafter"/>
</dbReference>
<feature type="binding site" evidence="11 13">
    <location>
        <begin position="354"/>
        <end position="357"/>
    </location>
    <ligand>
        <name>ATP</name>
        <dbReference type="ChEBI" id="CHEBI:30616"/>
    </ligand>
</feature>
<dbReference type="GO" id="GO:0005829">
    <property type="term" value="C:cytosol"/>
    <property type="evidence" value="ECO:0007669"/>
    <property type="project" value="TreeGrafter"/>
</dbReference>
<evidence type="ECO:0000256" key="14">
    <source>
        <dbReference type="RuleBase" id="RU000532"/>
    </source>
</evidence>
<keyword evidence="6 11" id="KW-0963">Cytoplasm</keyword>
<gene>
    <name evidence="11 15" type="primary">pgk</name>
    <name evidence="15" type="ordered locus">IALB_1271</name>
</gene>
<feature type="binding site" evidence="12">
    <location>
        <position position="152"/>
    </location>
    <ligand>
        <name>(2R)-3-phosphoglycerate</name>
        <dbReference type="ChEBI" id="CHEBI:58272"/>
    </ligand>
</feature>
<comment type="subcellular location">
    <subcellularLocation>
        <location evidence="2 11">Cytoplasm</location>
    </subcellularLocation>
</comment>
<dbReference type="RefSeq" id="WP_014560136.1">
    <property type="nucleotide sequence ID" value="NC_017464.1"/>
</dbReference>
<dbReference type="Gene3D" id="3.40.50.1260">
    <property type="entry name" value="Phosphoglycerate kinase, N-terminal domain"/>
    <property type="match status" value="2"/>
</dbReference>
<dbReference type="GO" id="GO:0006096">
    <property type="term" value="P:glycolytic process"/>
    <property type="evidence" value="ECO:0007669"/>
    <property type="project" value="UniProtKB-UniRule"/>
</dbReference>
<dbReference type="InterPro" id="IPR015911">
    <property type="entry name" value="Phosphoglycerate_kinase_CS"/>
</dbReference>
<dbReference type="GO" id="GO:0004618">
    <property type="term" value="F:phosphoglycerate kinase activity"/>
    <property type="evidence" value="ECO:0007669"/>
    <property type="project" value="UniProtKB-UniRule"/>
</dbReference>
<dbReference type="KEGG" id="ial:IALB_1271"/>
<feature type="binding site" evidence="11 12">
    <location>
        <begin position="60"/>
        <end position="63"/>
    </location>
    <ligand>
        <name>substrate</name>
    </ligand>
</feature>
<evidence type="ECO:0000313" key="16">
    <source>
        <dbReference type="Proteomes" id="UP000007394"/>
    </source>
</evidence>
<evidence type="ECO:0000256" key="5">
    <source>
        <dbReference type="ARBA" id="ARBA00013061"/>
    </source>
</evidence>
<evidence type="ECO:0000313" key="15">
    <source>
        <dbReference type="EMBL" id="AFH48981.1"/>
    </source>
</evidence>
<dbReference type="PIRSF" id="PIRSF000724">
    <property type="entry name" value="Pgk"/>
    <property type="match status" value="1"/>
</dbReference>
<comment type="subunit">
    <text evidence="4 11">Monomer.</text>
</comment>
<dbReference type="PRINTS" id="PR00477">
    <property type="entry name" value="PHGLYCKINASE"/>
</dbReference>
<reference evidence="15 16" key="1">
    <citation type="journal article" date="2012" name="Front. Microbiol.">
        <title>Complete genome of Ignavibacterium album, a metabolically versatile, flagellated, facultative anaerobe from the phylum Chlorobi.</title>
        <authorList>
            <person name="Liu Z."/>
            <person name="Frigaard N.-U."/>
            <person name="Vogl K."/>
            <person name="Iino T."/>
            <person name="Ohkuma M."/>
            <person name="Overmann J."/>
            <person name="Bryant D.A."/>
        </authorList>
    </citation>
    <scope>NUCLEOTIDE SEQUENCE [LARGE SCALE GENOMIC DNA]</scope>
    <source>
        <strain evidence="16">DSM 19864 / JCM 16511 / NBRC 101810 / Mat9-16</strain>
    </source>
</reference>
<evidence type="ECO:0000256" key="6">
    <source>
        <dbReference type="ARBA" id="ARBA00022490"/>
    </source>
</evidence>
<proteinExistence type="inferred from homology"/>
<feature type="binding site" evidence="11">
    <location>
        <position position="37"/>
    </location>
    <ligand>
        <name>substrate</name>
    </ligand>
</feature>